<keyword evidence="3" id="KW-1185">Reference proteome</keyword>
<comment type="caution">
    <text evidence="2">The sequence shown here is derived from an EMBL/GenBank/DDBJ whole genome shotgun (WGS) entry which is preliminary data.</text>
</comment>
<evidence type="ECO:0000256" key="1">
    <source>
        <dbReference type="SAM" id="Phobius"/>
    </source>
</evidence>
<dbReference type="EMBL" id="MCFG01000252">
    <property type="protein sequence ID" value="ORX77344.1"/>
    <property type="molecule type" value="Genomic_DNA"/>
</dbReference>
<evidence type="ECO:0008006" key="4">
    <source>
        <dbReference type="Google" id="ProtNLM"/>
    </source>
</evidence>
<dbReference type="AlphaFoldDB" id="A0A1Y1WW39"/>
<feature type="transmembrane region" description="Helical" evidence="1">
    <location>
        <begin position="38"/>
        <end position="59"/>
    </location>
</feature>
<dbReference type="SUPFAM" id="SSF48097">
    <property type="entry name" value="Regulator of G-protein signaling, RGS"/>
    <property type="match status" value="1"/>
</dbReference>
<feature type="transmembrane region" description="Helical" evidence="1">
    <location>
        <begin position="102"/>
        <end position="125"/>
    </location>
</feature>
<keyword evidence="1" id="KW-0812">Transmembrane</keyword>
<evidence type="ECO:0000313" key="2">
    <source>
        <dbReference type="EMBL" id="ORX77344.1"/>
    </source>
</evidence>
<evidence type="ECO:0000313" key="3">
    <source>
        <dbReference type="Proteomes" id="UP000193944"/>
    </source>
</evidence>
<gene>
    <name evidence="2" type="ORF">BCR32DRAFT_283267</name>
</gene>
<organism evidence="2 3">
    <name type="scientific">Anaeromyces robustus</name>
    <dbReference type="NCBI Taxonomy" id="1754192"/>
    <lineage>
        <taxon>Eukaryota</taxon>
        <taxon>Fungi</taxon>
        <taxon>Fungi incertae sedis</taxon>
        <taxon>Chytridiomycota</taxon>
        <taxon>Chytridiomycota incertae sedis</taxon>
        <taxon>Neocallimastigomycetes</taxon>
        <taxon>Neocallimastigales</taxon>
        <taxon>Neocallimastigaceae</taxon>
        <taxon>Anaeromyces</taxon>
    </lineage>
</organism>
<keyword evidence="1" id="KW-0472">Membrane</keyword>
<feature type="transmembrane region" description="Helical" evidence="1">
    <location>
        <begin position="169"/>
        <end position="188"/>
    </location>
</feature>
<keyword evidence="1" id="KW-1133">Transmembrane helix</keyword>
<dbReference type="InterPro" id="IPR044926">
    <property type="entry name" value="RGS_subdomain_2"/>
</dbReference>
<reference evidence="2 3" key="1">
    <citation type="submission" date="2016-08" db="EMBL/GenBank/DDBJ databases">
        <title>A Parts List for Fungal Cellulosomes Revealed by Comparative Genomics.</title>
        <authorList>
            <consortium name="DOE Joint Genome Institute"/>
            <person name="Haitjema C.H."/>
            <person name="Gilmore S.P."/>
            <person name="Henske J.K."/>
            <person name="Solomon K.V."/>
            <person name="De Groot R."/>
            <person name="Kuo A."/>
            <person name="Mondo S.J."/>
            <person name="Salamov A.A."/>
            <person name="Labutti K."/>
            <person name="Zhao Z."/>
            <person name="Chiniquy J."/>
            <person name="Barry K."/>
            <person name="Brewer H.M."/>
            <person name="Purvine S.O."/>
            <person name="Wright A.T."/>
            <person name="Boxma B."/>
            <person name="Van Alen T."/>
            <person name="Hackstein J.H."/>
            <person name="Baker S.E."/>
            <person name="Grigoriev I.V."/>
            <person name="O'Malley M.A."/>
        </authorList>
    </citation>
    <scope>NUCLEOTIDE SEQUENCE [LARGE SCALE GENOMIC DNA]</scope>
    <source>
        <strain evidence="2 3">S4</strain>
    </source>
</reference>
<proteinExistence type="predicted"/>
<dbReference type="InterPro" id="IPR036305">
    <property type="entry name" value="RGS_sf"/>
</dbReference>
<feature type="transmembrane region" description="Helical" evidence="1">
    <location>
        <begin position="71"/>
        <end position="90"/>
    </location>
</feature>
<sequence>MTSLSQPTSTLASVNSTGINNTVTSSPKIRLSKLEDKIYFGINIFCNLYFIIPLIWICFHRNSFIVKQRSFILTLIGGISSFLSAKTNLASQNYNVSCAFTYYSRVVFMFIAQVCFVSRAFRLILLYRLNDYKLNQLNHKEFIQKTQNGDINESNIYYKSFKKTSDKKFVYLIMPFLIIFDFIMGFFLKDTLIQKIFVIGNYNLNDRILYHSQFSSSSKIPEHFKGINESMTNLFKVPRYTSYFFIILYLIIVLIFIFTKIKDDQKFGIKFDCFSNAIISLITQLFHEFLCTNKAKDMIAKQINPIYTINNVTKNGIIFFVFVDFFIQLTSVIIPLIKCIQEKQINENHNNVHINNLQYFYSILQSPAFMDELKSIALQEFVAEDILFWENYCTLQKITNRSIKRYEERYNNNNNNRNPFNMYNNNNYIHNYYSINDYNLNLENNHIDNPYYPILPDLLPYYNVFYHIFIDPNVHVPQNIYQVLHNNPVVGVFDGAKNEVVESMYMSIFPRLLQNSRKQIQNLN</sequence>
<dbReference type="OrthoDB" id="2125296at2759"/>
<reference evidence="2 3" key="2">
    <citation type="submission" date="2016-08" db="EMBL/GenBank/DDBJ databases">
        <title>Pervasive Adenine N6-methylation of Active Genes in Fungi.</title>
        <authorList>
            <consortium name="DOE Joint Genome Institute"/>
            <person name="Mondo S.J."/>
            <person name="Dannebaum R.O."/>
            <person name="Kuo R.C."/>
            <person name="Labutti K."/>
            <person name="Haridas S."/>
            <person name="Kuo A."/>
            <person name="Salamov A."/>
            <person name="Ahrendt S.R."/>
            <person name="Lipzen A."/>
            <person name="Sullivan W."/>
            <person name="Andreopoulos W.B."/>
            <person name="Clum A."/>
            <person name="Lindquist E."/>
            <person name="Daum C."/>
            <person name="Ramamoorthy G.K."/>
            <person name="Gryganskyi A."/>
            <person name="Culley D."/>
            <person name="Magnuson J.K."/>
            <person name="James T.Y."/>
            <person name="O'Malley M.A."/>
            <person name="Stajich J.E."/>
            <person name="Spatafora J.W."/>
            <person name="Visel A."/>
            <person name="Grigoriev I.V."/>
        </authorList>
    </citation>
    <scope>NUCLEOTIDE SEQUENCE [LARGE SCALE GENOMIC DNA]</scope>
    <source>
        <strain evidence="2 3">S4</strain>
    </source>
</reference>
<feature type="transmembrane region" description="Helical" evidence="1">
    <location>
        <begin position="240"/>
        <end position="259"/>
    </location>
</feature>
<accession>A0A1Y1WW39</accession>
<dbReference type="Proteomes" id="UP000193944">
    <property type="component" value="Unassembled WGS sequence"/>
</dbReference>
<name>A0A1Y1WW39_9FUNG</name>
<dbReference type="Gene3D" id="1.10.167.10">
    <property type="entry name" value="Regulator of G-protein Signalling 4, domain 2"/>
    <property type="match status" value="1"/>
</dbReference>
<feature type="transmembrane region" description="Helical" evidence="1">
    <location>
        <begin position="317"/>
        <end position="337"/>
    </location>
</feature>
<protein>
    <recommendedName>
        <fullName evidence="4">RGS domain-containing protein</fullName>
    </recommendedName>
</protein>